<dbReference type="PANTHER" id="PTHR37203:SF3">
    <property type="entry name" value="SLR0975 PROTEIN"/>
    <property type="match status" value="1"/>
</dbReference>
<protein>
    <submittedName>
        <fullName evidence="1">Uncharacterized protein</fullName>
    </submittedName>
</protein>
<accession>A0ABV0KGG9</accession>
<sequence>MNELRAVLELATEEELQDLTEILFRPKFNPLDYVTAADPIAVQSQNRADWLSALEERFQFLAADGMTVLSRKTQRLTYRQILIQVCRHLKLPYQESMSTVDLEAEVFLSLLSRAWKQLPSNERGALTIQLQRSLTHSQLLPQLPLALQQDPLSLLMKGSSAIAISSVLRPLLLQQIARQFALHFATYQVAQQAVSAGGAIAATQFQNYLAVQTARRGMALSAARLTAVRSVFAVVGPAMWAWFLADLGWRTIATNYGRIIPTIYALAQIRLTRAECFELA</sequence>
<proteinExistence type="predicted"/>
<dbReference type="RefSeq" id="WP_190450381.1">
    <property type="nucleotide sequence ID" value="NZ_JAMPLM010000002.1"/>
</dbReference>
<evidence type="ECO:0000313" key="1">
    <source>
        <dbReference type="EMBL" id="MEP1057419.1"/>
    </source>
</evidence>
<reference evidence="1 2" key="1">
    <citation type="submission" date="2022-04" db="EMBL/GenBank/DDBJ databases">
        <title>Positive selection, recombination, and allopatry shape intraspecific diversity of widespread and dominant cyanobacteria.</title>
        <authorList>
            <person name="Wei J."/>
            <person name="Shu W."/>
            <person name="Hu C."/>
        </authorList>
    </citation>
    <scope>NUCLEOTIDE SEQUENCE [LARGE SCALE GENOMIC DNA]</scope>
    <source>
        <strain evidence="1 2">AS-A4</strain>
    </source>
</reference>
<dbReference type="EMBL" id="JAMPLM010000002">
    <property type="protein sequence ID" value="MEP1057419.1"/>
    <property type="molecule type" value="Genomic_DNA"/>
</dbReference>
<dbReference type="PANTHER" id="PTHR37203">
    <property type="match status" value="1"/>
</dbReference>
<evidence type="ECO:0000313" key="2">
    <source>
        <dbReference type="Proteomes" id="UP001476950"/>
    </source>
</evidence>
<comment type="caution">
    <text evidence="1">The sequence shown here is derived from an EMBL/GenBank/DDBJ whole genome shotgun (WGS) entry which is preliminary data.</text>
</comment>
<organism evidence="1 2">
    <name type="scientific">Stenomitos frigidus AS-A4</name>
    <dbReference type="NCBI Taxonomy" id="2933935"/>
    <lineage>
        <taxon>Bacteria</taxon>
        <taxon>Bacillati</taxon>
        <taxon>Cyanobacteriota</taxon>
        <taxon>Cyanophyceae</taxon>
        <taxon>Leptolyngbyales</taxon>
        <taxon>Leptolyngbyaceae</taxon>
        <taxon>Stenomitos</taxon>
    </lineage>
</organism>
<keyword evidence="2" id="KW-1185">Reference proteome</keyword>
<dbReference type="Proteomes" id="UP001476950">
    <property type="component" value="Unassembled WGS sequence"/>
</dbReference>
<gene>
    <name evidence="1" type="ORF">NDI38_03155</name>
</gene>
<name>A0ABV0KGG9_9CYAN</name>